<organism evidence="1 2">
    <name type="scientific">Gordoniibacillus kamchatkensis</name>
    <dbReference type="NCBI Taxonomy" id="1590651"/>
    <lineage>
        <taxon>Bacteria</taxon>
        <taxon>Bacillati</taxon>
        <taxon>Bacillota</taxon>
        <taxon>Bacilli</taxon>
        <taxon>Bacillales</taxon>
        <taxon>Paenibacillaceae</taxon>
        <taxon>Gordoniibacillus</taxon>
    </lineage>
</organism>
<name>A0ABR5AHR1_9BACL</name>
<keyword evidence="2" id="KW-1185">Reference proteome</keyword>
<proteinExistence type="predicted"/>
<dbReference type="EMBL" id="JXAK01000026">
    <property type="protein sequence ID" value="KIL40120.1"/>
    <property type="molecule type" value="Genomic_DNA"/>
</dbReference>
<protein>
    <submittedName>
        <fullName evidence="1">Uncharacterized protein</fullName>
    </submittedName>
</protein>
<dbReference type="RefSeq" id="WP_041048482.1">
    <property type="nucleotide sequence ID" value="NZ_JXAK01000026.1"/>
</dbReference>
<comment type="caution">
    <text evidence="1">The sequence shown here is derived from an EMBL/GenBank/DDBJ whole genome shotgun (WGS) entry which is preliminary data.</text>
</comment>
<accession>A0ABR5AHR1</accession>
<dbReference type="Proteomes" id="UP000031967">
    <property type="component" value="Unassembled WGS sequence"/>
</dbReference>
<gene>
    <name evidence="1" type="ORF">SD70_15700</name>
</gene>
<sequence length="215" mass="24901">MDRALKLMHLNVLYNRLEFNLKRLNYVSSVPGSLDLKQLLQAKREISEEAEFRLLDRRIAISKCLLRIQEHVEGSTVSLFLVDRSAGQFIHCSTPASPVVLPCTATLTEISDMPFPPSKAGNITFYSDVQRDPLFQRMINPAFLKQFQSCFVLSMPLDDSLYFCIHHYFKTYDKEPSFQIQHNIACAGERAFPLLKEWYEYNFAAYYAGKKNRNK</sequence>
<evidence type="ECO:0000313" key="1">
    <source>
        <dbReference type="EMBL" id="KIL40120.1"/>
    </source>
</evidence>
<reference evidence="1 2" key="1">
    <citation type="submission" date="2014-12" db="EMBL/GenBank/DDBJ databases">
        <title>Draft genome sequence of Paenibacillus kamchatkensis strain B-2647.</title>
        <authorList>
            <person name="Karlyshev A.V."/>
            <person name="Kudryashova E.B."/>
        </authorList>
    </citation>
    <scope>NUCLEOTIDE SEQUENCE [LARGE SCALE GENOMIC DNA]</scope>
    <source>
        <strain evidence="1 2">VKM B-2647</strain>
    </source>
</reference>
<evidence type="ECO:0000313" key="2">
    <source>
        <dbReference type="Proteomes" id="UP000031967"/>
    </source>
</evidence>